<comment type="caution">
    <text evidence="2">The sequence shown here is derived from an EMBL/GenBank/DDBJ whole genome shotgun (WGS) entry which is preliminary data.</text>
</comment>
<gene>
    <name evidence="2" type="ORF">mRhiFer1_002159</name>
</gene>
<name>A0A7J7TZ77_RHIFE</name>
<dbReference type="EMBL" id="JACAGC010000017">
    <property type="protein sequence ID" value="KAF6305898.1"/>
    <property type="molecule type" value="Genomic_DNA"/>
</dbReference>
<feature type="region of interest" description="Disordered" evidence="1">
    <location>
        <begin position="18"/>
        <end position="90"/>
    </location>
</feature>
<protein>
    <submittedName>
        <fullName evidence="2">CACN subunit beta associated regulatory protein</fullName>
    </submittedName>
</protein>
<organism evidence="2 3">
    <name type="scientific">Rhinolophus ferrumequinum</name>
    <name type="common">Greater horseshoe bat</name>
    <dbReference type="NCBI Taxonomy" id="59479"/>
    <lineage>
        <taxon>Eukaryota</taxon>
        <taxon>Metazoa</taxon>
        <taxon>Chordata</taxon>
        <taxon>Craniata</taxon>
        <taxon>Vertebrata</taxon>
        <taxon>Euteleostomi</taxon>
        <taxon>Mammalia</taxon>
        <taxon>Eutheria</taxon>
        <taxon>Laurasiatheria</taxon>
        <taxon>Chiroptera</taxon>
        <taxon>Yinpterochiroptera</taxon>
        <taxon>Rhinolophoidea</taxon>
        <taxon>Rhinolophidae</taxon>
        <taxon>Rhinolophinae</taxon>
        <taxon>Rhinolophus</taxon>
    </lineage>
</organism>
<evidence type="ECO:0000256" key="1">
    <source>
        <dbReference type="SAM" id="MobiDB-lite"/>
    </source>
</evidence>
<accession>A0A7J7TZ77</accession>
<sequence>MQPTATMATGATTTATITLTTTWDNTTDRPTRYRGGREDHHHLPGQRHPPGPRLGAARFRLISVSLKPTRRPRIEGGGPGGPGRRDRALPVHQLHWPQSVLQRGSPV</sequence>
<feature type="compositionally biased region" description="Basic and acidic residues" evidence="1">
    <location>
        <begin position="26"/>
        <end position="42"/>
    </location>
</feature>
<dbReference type="Proteomes" id="UP000585614">
    <property type="component" value="Unassembled WGS sequence"/>
</dbReference>
<dbReference type="AlphaFoldDB" id="A0A7J7TZ77"/>
<proteinExistence type="predicted"/>
<evidence type="ECO:0000313" key="3">
    <source>
        <dbReference type="Proteomes" id="UP000585614"/>
    </source>
</evidence>
<reference evidence="2 3" key="1">
    <citation type="journal article" date="2020" name="Nature">
        <title>Six reference-quality genomes reveal evolution of bat adaptations.</title>
        <authorList>
            <person name="Jebb D."/>
            <person name="Huang Z."/>
            <person name="Pippel M."/>
            <person name="Hughes G.M."/>
            <person name="Lavrichenko K."/>
            <person name="Devanna P."/>
            <person name="Winkler S."/>
            <person name="Jermiin L.S."/>
            <person name="Skirmuntt E.C."/>
            <person name="Katzourakis A."/>
            <person name="Burkitt-Gray L."/>
            <person name="Ray D.A."/>
            <person name="Sullivan K.A.M."/>
            <person name="Roscito J.G."/>
            <person name="Kirilenko B.M."/>
            <person name="Davalos L.M."/>
            <person name="Corthals A.P."/>
            <person name="Power M.L."/>
            <person name="Jones G."/>
            <person name="Ransome R.D."/>
            <person name="Dechmann D.K.N."/>
            <person name="Locatelli A.G."/>
            <person name="Puechmaille S.J."/>
            <person name="Fedrigo O."/>
            <person name="Jarvis E.D."/>
            <person name="Hiller M."/>
            <person name="Vernes S.C."/>
            <person name="Myers E.W."/>
            <person name="Teeling E.C."/>
        </authorList>
    </citation>
    <scope>NUCLEOTIDE SEQUENCE [LARGE SCALE GENOMIC DNA]</scope>
    <source>
        <strain evidence="2">MRhiFer1</strain>
        <tissue evidence="2">Lung</tissue>
    </source>
</reference>
<evidence type="ECO:0000313" key="2">
    <source>
        <dbReference type="EMBL" id="KAF6305898.1"/>
    </source>
</evidence>